<evidence type="ECO:0000256" key="4">
    <source>
        <dbReference type="ARBA" id="ARBA00013194"/>
    </source>
</evidence>
<keyword evidence="6 12" id="KW-0697">Rotamase</keyword>
<dbReference type="AlphaFoldDB" id="A0A917PN71"/>
<keyword evidence="15" id="KW-1185">Reference proteome</keyword>
<gene>
    <name evidence="14" type="ORF">GCM10009304_09630</name>
</gene>
<comment type="function">
    <text evidence="11">PPIases accelerate the folding of proteins. It prefers amino acid residues with hydrophobic side chains like leucine and phenylalanine in the P1 position of the peptides substrates.</text>
</comment>
<proteinExistence type="inferred from homology"/>
<keyword evidence="5" id="KW-0963">Cytoplasm</keyword>
<evidence type="ECO:0000256" key="1">
    <source>
        <dbReference type="ARBA" id="ARBA00000971"/>
    </source>
</evidence>
<comment type="similarity">
    <text evidence="3">Belongs to the PpiC/parvulin rotamase family.</text>
</comment>
<dbReference type="Pfam" id="PF00639">
    <property type="entry name" value="Rotamase"/>
    <property type="match status" value="1"/>
</dbReference>
<dbReference type="InterPro" id="IPR046357">
    <property type="entry name" value="PPIase_dom_sf"/>
</dbReference>
<evidence type="ECO:0000256" key="3">
    <source>
        <dbReference type="ARBA" id="ARBA00007656"/>
    </source>
</evidence>
<sequence>MRFSRDGFIRTPRATGTYNVGLRINVKGLSMPKAMARHILVKTQDEAEQLKKRLAAGEAFDVLARKHSTCASAKRGGDLGEVRPGQLVRSVEQVVFKKPLRVVHGPVKSAFGYHLIQVFYRE</sequence>
<dbReference type="SUPFAM" id="SSF54534">
    <property type="entry name" value="FKBP-like"/>
    <property type="match status" value="1"/>
</dbReference>
<dbReference type="EMBL" id="BMPO01000002">
    <property type="protein sequence ID" value="GGJ85619.1"/>
    <property type="molecule type" value="Genomic_DNA"/>
</dbReference>
<dbReference type="InterPro" id="IPR052204">
    <property type="entry name" value="PpiC/parvulin_rotamase"/>
</dbReference>
<reference evidence="14" key="2">
    <citation type="submission" date="2020-09" db="EMBL/GenBank/DDBJ databases">
        <authorList>
            <person name="Sun Q."/>
            <person name="Ohkuma M."/>
        </authorList>
    </citation>
    <scope>NUCLEOTIDE SEQUENCE</scope>
    <source>
        <strain evidence="14">JCM 30078</strain>
    </source>
</reference>
<evidence type="ECO:0000259" key="13">
    <source>
        <dbReference type="PROSITE" id="PS50198"/>
    </source>
</evidence>
<dbReference type="PANTHER" id="PTHR43629">
    <property type="entry name" value="PEPTIDYL-PROLYL CIS-TRANS ISOMERASE"/>
    <property type="match status" value="1"/>
</dbReference>
<name>A0A917PN71_9PSED</name>
<evidence type="ECO:0000256" key="8">
    <source>
        <dbReference type="ARBA" id="ARBA00040926"/>
    </source>
</evidence>
<dbReference type="GO" id="GO:0005737">
    <property type="term" value="C:cytoplasm"/>
    <property type="evidence" value="ECO:0007669"/>
    <property type="project" value="UniProtKB-SubCell"/>
</dbReference>
<evidence type="ECO:0000256" key="11">
    <source>
        <dbReference type="ARBA" id="ARBA00046231"/>
    </source>
</evidence>
<comment type="catalytic activity">
    <reaction evidence="1">
        <text>[protein]-peptidylproline (omega=180) = [protein]-peptidylproline (omega=0)</text>
        <dbReference type="Rhea" id="RHEA:16237"/>
        <dbReference type="Rhea" id="RHEA-COMP:10747"/>
        <dbReference type="Rhea" id="RHEA-COMP:10748"/>
        <dbReference type="ChEBI" id="CHEBI:83833"/>
        <dbReference type="ChEBI" id="CHEBI:83834"/>
        <dbReference type="EC" id="5.2.1.8"/>
    </reaction>
</comment>
<evidence type="ECO:0000256" key="5">
    <source>
        <dbReference type="ARBA" id="ARBA00022490"/>
    </source>
</evidence>
<evidence type="ECO:0000256" key="2">
    <source>
        <dbReference type="ARBA" id="ARBA00004496"/>
    </source>
</evidence>
<dbReference type="Proteomes" id="UP000635983">
    <property type="component" value="Unassembled WGS sequence"/>
</dbReference>
<reference evidence="14" key="1">
    <citation type="journal article" date="2014" name="Int. J. Syst. Evol. Microbiol.">
        <title>Complete genome sequence of Corynebacterium casei LMG S-19264T (=DSM 44701T), isolated from a smear-ripened cheese.</title>
        <authorList>
            <consortium name="US DOE Joint Genome Institute (JGI-PGF)"/>
            <person name="Walter F."/>
            <person name="Albersmeier A."/>
            <person name="Kalinowski J."/>
            <person name="Ruckert C."/>
        </authorList>
    </citation>
    <scope>NUCLEOTIDE SEQUENCE</scope>
    <source>
        <strain evidence="14">JCM 30078</strain>
    </source>
</reference>
<accession>A0A917PN71</accession>
<comment type="subcellular location">
    <subcellularLocation>
        <location evidence="2">Cytoplasm</location>
    </subcellularLocation>
</comment>
<evidence type="ECO:0000256" key="12">
    <source>
        <dbReference type="PROSITE-ProRule" id="PRU00278"/>
    </source>
</evidence>
<dbReference type="EC" id="5.2.1.8" evidence="4"/>
<dbReference type="InterPro" id="IPR000297">
    <property type="entry name" value="PPIase_PpiC"/>
</dbReference>
<keyword evidence="7 12" id="KW-0413">Isomerase</keyword>
<protein>
    <recommendedName>
        <fullName evidence="8">Peptidyl-prolyl cis-trans isomerase C</fullName>
        <ecNumber evidence="4">5.2.1.8</ecNumber>
    </recommendedName>
    <alternativeName>
        <fullName evidence="10">Parvulin</fullName>
    </alternativeName>
    <alternativeName>
        <fullName evidence="9">Rotamase C</fullName>
    </alternativeName>
</protein>
<dbReference type="PANTHER" id="PTHR43629:SF3">
    <property type="entry name" value="PEPTIDYL-PROLYL CIS-TRANS ISOMERASE C"/>
    <property type="match status" value="1"/>
</dbReference>
<organism evidence="14 15">
    <name type="scientific">Pseudomonas matsuisoli</name>
    <dbReference type="NCBI Taxonomy" id="1515666"/>
    <lineage>
        <taxon>Bacteria</taxon>
        <taxon>Pseudomonadati</taxon>
        <taxon>Pseudomonadota</taxon>
        <taxon>Gammaproteobacteria</taxon>
        <taxon>Pseudomonadales</taxon>
        <taxon>Pseudomonadaceae</taxon>
        <taxon>Pseudomonas</taxon>
    </lineage>
</organism>
<evidence type="ECO:0000256" key="9">
    <source>
        <dbReference type="ARBA" id="ARBA00041926"/>
    </source>
</evidence>
<evidence type="ECO:0000313" key="15">
    <source>
        <dbReference type="Proteomes" id="UP000635983"/>
    </source>
</evidence>
<dbReference type="Gene3D" id="3.10.50.40">
    <property type="match status" value="1"/>
</dbReference>
<feature type="domain" description="PpiC" evidence="13">
    <location>
        <begin position="31"/>
        <end position="120"/>
    </location>
</feature>
<evidence type="ECO:0000313" key="14">
    <source>
        <dbReference type="EMBL" id="GGJ85619.1"/>
    </source>
</evidence>
<dbReference type="GO" id="GO:0003755">
    <property type="term" value="F:peptidyl-prolyl cis-trans isomerase activity"/>
    <property type="evidence" value="ECO:0007669"/>
    <property type="project" value="UniProtKB-KW"/>
</dbReference>
<comment type="caution">
    <text evidence="14">The sequence shown here is derived from an EMBL/GenBank/DDBJ whole genome shotgun (WGS) entry which is preliminary data.</text>
</comment>
<evidence type="ECO:0000256" key="6">
    <source>
        <dbReference type="ARBA" id="ARBA00023110"/>
    </source>
</evidence>
<evidence type="ECO:0000256" key="10">
    <source>
        <dbReference type="ARBA" id="ARBA00043072"/>
    </source>
</evidence>
<evidence type="ECO:0000256" key="7">
    <source>
        <dbReference type="ARBA" id="ARBA00023235"/>
    </source>
</evidence>
<dbReference type="InterPro" id="IPR023058">
    <property type="entry name" value="PPIase_PpiC_CS"/>
</dbReference>
<dbReference type="PROSITE" id="PS01096">
    <property type="entry name" value="PPIC_PPIASE_1"/>
    <property type="match status" value="1"/>
</dbReference>
<dbReference type="PROSITE" id="PS50198">
    <property type="entry name" value="PPIC_PPIASE_2"/>
    <property type="match status" value="1"/>
</dbReference>